<name>A0A4C1XY84_EUMVA</name>
<gene>
    <name evidence="2" type="ORF">EVAR_23331_1</name>
</gene>
<evidence type="ECO:0000313" key="2">
    <source>
        <dbReference type="EMBL" id="GBP68180.1"/>
    </source>
</evidence>
<sequence length="74" mass="8109">MMQTDVALSAHAPHAYSQERSCRADPRPMGGAGYGNCPPPPWKLYVLQHITPRLHCLTSKNLTCLPLDQKLGAP</sequence>
<evidence type="ECO:0000256" key="1">
    <source>
        <dbReference type="SAM" id="MobiDB-lite"/>
    </source>
</evidence>
<organism evidence="2 3">
    <name type="scientific">Eumeta variegata</name>
    <name type="common">Bagworm moth</name>
    <name type="synonym">Eumeta japonica</name>
    <dbReference type="NCBI Taxonomy" id="151549"/>
    <lineage>
        <taxon>Eukaryota</taxon>
        <taxon>Metazoa</taxon>
        <taxon>Ecdysozoa</taxon>
        <taxon>Arthropoda</taxon>
        <taxon>Hexapoda</taxon>
        <taxon>Insecta</taxon>
        <taxon>Pterygota</taxon>
        <taxon>Neoptera</taxon>
        <taxon>Endopterygota</taxon>
        <taxon>Lepidoptera</taxon>
        <taxon>Glossata</taxon>
        <taxon>Ditrysia</taxon>
        <taxon>Tineoidea</taxon>
        <taxon>Psychidae</taxon>
        <taxon>Oiketicinae</taxon>
        <taxon>Eumeta</taxon>
    </lineage>
</organism>
<protein>
    <submittedName>
        <fullName evidence="2">Uncharacterized protein</fullName>
    </submittedName>
</protein>
<dbReference type="AlphaFoldDB" id="A0A4C1XY84"/>
<proteinExistence type="predicted"/>
<dbReference type="EMBL" id="BGZK01001003">
    <property type="protein sequence ID" value="GBP68180.1"/>
    <property type="molecule type" value="Genomic_DNA"/>
</dbReference>
<accession>A0A4C1XY84</accession>
<comment type="caution">
    <text evidence="2">The sequence shown here is derived from an EMBL/GenBank/DDBJ whole genome shotgun (WGS) entry which is preliminary data.</text>
</comment>
<reference evidence="2 3" key="1">
    <citation type="journal article" date="2019" name="Commun. Biol.">
        <title>The bagworm genome reveals a unique fibroin gene that provides high tensile strength.</title>
        <authorList>
            <person name="Kono N."/>
            <person name="Nakamura H."/>
            <person name="Ohtoshi R."/>
            <person name="Tomita M."/>
            <person name="Numata K."/>
            <person name="Arakawa K."/>
        </authorList>
    </citation>
    <scope>NUCLEOTIDE SEQUENCE [LARGE SCALE GENOMIC DNA]</scope>
</reference>
<dbReference type="Proteomes" id="UP000299102">
    <property type="component" value="Unassembled WGS sequence"/>
</dbReference>
<feature type="region of interest" description="Disordered" evidence="1">
    <location>
        <begin position="1"/>
        <end position="23"/>
    </location>
</feature>
<evidence type="ECO:0000313" key="3">
    <source>
        <dbReference type="Proteomes" id="UP000299102"/>
    </source>
</evidence>
<keyword evidence="3" id="KW-1185">Reference proteome</keyword>